<name>A0ABQ6BXW9_9BURK</name>
<dbReference type="EMBL" id="BSPB01000002">
    <property type="protein sequence ID" value="GLS13038.1"/>
    <property type="molecule type" value="Genomic_DNA"/>
</dbReference>
<dbReference type="InterPro" id="IPR022548">
    <property type="entry name" value="DUF2846"/>
</dbReference>
<keyword evidence="1" id="KW-0732">Signal</keyword>
<evidence type="ECO:0000259" key="2">
    <source>
        <dbReference type="Pfam" id="PF11008"/>
    </source>
</evidence>
<reference evidence="4" key="1">
    <citation type="journal article" date="2019" name="Int. J. Syst. Evol. Microbiol.">
        <title>The Global Catalogue of Microorganisms (GCM) 10K type strain sequencing project: providing services to taxonomists for standard genome sequencing and annotation.</title>
        <authorList>
            <consortium name="The Broad Institute Genomics Platform"/>
            <consortium name="The Broad Institute Genome Sequencing Center for Infectious Disease"/>
            <person name="Wu L."/>
            <person name="Ma J."/>
        </authorList>
    </citation>
    <scope>NUCLEOTIDE SEQUENCE [LARGE SCALE GENOMIC DNA]</scope>
    <source>
        <strain evidence="4">NBRC 109341</strain>
    </source>
</reference>
<feature type="domain" description="DUF2846" evidence="2">
    <location>
        <begin position="47"/>
        <end position="125"/>
    </location>
</feature>
<keyword evidence="3" id="KW-0449">Lipoprotein</keyword>
<dbReference type="RefSeq" id="WP_234264966.1">
    <property type="nucleotide sequence ID" value="NZ_BSPB01000002.1"/>
</dbReference>
<organism evidence="3 4">
    <name type="scientific">Hydrogenophaga electricum</name>
    <dbReference type="NCBI Taxonomy" id="1230953"/>
    <lineage>
        <taxon>Bacteria</taxon>
        <taxon>Pseudomonadati</taxon>
        <taxon>Pseudomonadota</taxon>
        <taxon>Betaproteobacteria</taxon>
        <taxon>Burkholderiales</taxon>
        <taxon>Comamonadaceae</taxon>
        <taxon>Hydrogenophaga</taxon>
    </lineage>
</organism>
<dbReference type="Pfam" id="PF11008">
    <property type="entry name" value="DUF2846"/>
    <property type="match status" value="1"/>
</dbReference>
<dbReference type="PIRSF" id="PIRSF012335">
    <property type="entry name" value="UCP012335"/>
    <property type="match status" value="1"/>
</dbReference>
<proteinExistence type="predicted"/>
<gene>
    <name evidence="3" type="ORF">GCM10007935_04660</name>
</gene>
<evidence type="ECO:0000256" key="1">
    <source>
        <dbReference type="SAM" id="SignalP"/>
    </source>
</evidence>
<evidence type="ECO:0000313" key="3">
    <source>
        <dbReference type="EMBL" id="GLS13038.1"/>
    </source>
</evidence>
<dbReference type="Proteomes" id="UP001156903">
    <property type="component" value="Unassembled WGS sequence"/>
</dbReference>
<evidence type="ECO:0000313" key="4">
    <source>
        <dbReference type="Proteomes" id="UP001156903"/>
    </source>
</evidence>
<keyword evidence="4" id="KW-1185">Reference proteome</keyword>
<accession>A0ABQ6BXW9</accession>
<sequence>MTLTAVTPRITLAALLLASAALTGCASVNLADAKEDAQRKTFAAPAADKAGIYIYRNETFGAAIKMPVVLDGQLIGETASKTYFYKEVTPGKHTVESLTEGKENKLEVETKGGTLTYIWQEVKMGMWAAASKLHLVGAEEGQKGVSESQLATPR</sequence>
<feature type="chain" id="PRO_5046730755" evidence="1">
    <location>
        <begin position="27"/>
        <end position="154"/>
    </location>
</feature>
<feature type="signal peptide" evidence="1">
    <location>
        <begin position="1"/>
        <end position="26"/>
    </location>
</feature>
<dbReference type="InterPro" id="IPR016596">
    <property type="entry name" value="UCP012335"/>
</dbReference>
<protein>
    <submittedName>
        <fullName evidence="3">Lipoprotein</fullName>
    </submittedName>
</protein>
<comment type="caution">
    <text evidence="3">The sequence shown here is derived from an EMBL/GenBank/DDBJ whole genome shotgun (WGS) entry which is preliminary data.</text>
</comment>